<dbReference type="PANTHER" id="PTHR22749:SF6">
    <property type="entry name" value="RIBOFLAVIN KINASE"/>
    <property type="match status" value="1"/>
</dbReference>
<dbReference type="GO" id="GO:0005524">
    <property type="term" value="F:ATP binding"/>
    <property type="evidence" value="ECO:0007669"/>
    <property type="project" value="UniProtKB-UniRule"/>
</dbReference>
<dbReference type="UniPathway" id="UPA00277">
    <property type="reaction ID" value="UER00407"/>
</dbReference>
<keyword evidence="7 14" id="KW-0547">Nucleotide-binding</keyword>
<evidence type="ECO:0000256" key="8">
    <source>
        <dbReference type="ARBA" id="ARBA00022777"/>
    </source>
</evidence>
<evidence type="ECO:0000256" key="7">
    <source>
        <dbReference type="ARBA" id="ARBA00022741"/>
    </source>
</evidence>
<evidence type="ECO:0000256" key="10">
    <source>
        <dbReference type="ARBA" id="ARBA00022840"/>
    </source>
</evidence>
<evidence type="ECO:0000313" key="17">
    <source>
        <dbReference type="Proteomes" id="UP000286848"/>
    </source>
</evidence>
<accession>A0A401IRK2</accession>
<keyword evidence="9 14" id="KW-0274">FAD</keyword>
<dbReference type="CDD" id="cd02064">
    <property type="entry name" value="FAD_synthetase_N"/>
    <property type="match status" value="1"/>
</dbReference>
<evidence type="ECO:0000256" key="3">
    <source>
        <dbReference type="ARBA" id="ARBA00022630"/>
    </source>
</evidence>
<name>A0A401IRK2_9LACO</name>
<keyword evidence="4 14" id="KW-0288">FMN</keyword>
<keyword evidence="5 14" id="KW-0808">Transferase</keyword>
<dbReference type="InterPro" id="IPR014729">
    <property type="entry name" value="Rossmann-like_a/b/a_fold"/>
</dbReference>
<dbReference type="UniPathway" id="UPA00276">
    <property type="reaction ID" value="UER00406"/>
</dbReference>
<sequence>MKVINLSEPYDHQLIEPGPVILALGFFDGVHRGHQRVIRAAKKVAQEKNAKLAVMTFDRFPKIAYQGLDPLKIRYLTTTKRKLALFEQLGADLAYVVEFNEKLVPMLPQEFVDKYIIALHAIGAVAGFDFTYGKPEIANMKTLPDYAQGRFEVFEVPELTEDAVKVGTTQIKHLLDQGKISETNLLLGYPFETTGPIVHGQARGRKLGFPTINVETDAQQKLPALGVYAVKVQIGTAWFDGMASVSHNETFGPQQEVTVEINLFDVHQDLYGQVARVQWFEYLRPSFKFTGAQALVDQMKKDESQSRELLLAVTPCESLRK</sequence>
<dbReference type="GO" id="GO:0009398">
    <property type="term" value="P:FMN biosynthetic process"/>
    <property type="evidence" value="ECO:0007669"/>
    <property type="project" value="UniProtKB-UniRule"/>
</dbReference>
<dbReference type="InterPro" id="IPR002606">
    <property type="entry name" value="Riboflavin_kinase_bac"/>
</dbReference>
<comment type="pathway">
    <text evidence="2 14">Cofactor biosynthesis; FMN biosynthesis; FMN from riboflavin (ATP route): step 1/1.</text>
</comment>
<keyword evidence="17" id="KW-1185">Reference proteome</keyword>
<dbReference type="Pfam" id="PF01687">
    <property type="entry name" value="Flavokinase"/>
    <property type="match status" value="1"/>
</dbReference>
<dbReference type="PANTHER" id="PTHR22749">
    <property type="entry name" value="RIBOFLAVIN KINASE/FMN ADENYLYLTRANSFERASE"/>
    <property type="match status" value="1"/>
</dbReference>
<keyword evidence="3 14" id="KW-0285">Flavoprotein</keyword>
<reference evidence="16 17" key="1">
    <citation type="journal article" date="2019" name="Int. J. Syst. Evol. Microbiol.">
        <title>Lactobacillus salitolerans sp. nov., a novel lactic acid bacterium isolated from spent mushroom substrates.</title>
        <authorList>
            <person name="Tohno M."/>
            <person name="Tanizawa Y."/>
            <person name="Kojima Y."/>
            <person name="Sakamoto M."/>
            <person name="Nakamura Y."/>
            <person name="Ohkuma M."/>
            <person name="Kobayashi H."/>
        </authorList>
    </citation>
    <scope>NUCLEOTIDE SEQUENCE [LARGE SCALE GENOMIC DNA]</scope>
    <source>
        <strain evidence="16 17">YK43</strain>
    </source>
</reference>
<dbReference type="Gene3D" id="2.40.30.30">
    <property type="entry name" value="Riboflavin kinase-like"/>
    <property type="match status" value="1"/>
</dbReference>
<evidence type="ECO:0000256" key="2">
    <source>
        <dbReference type="ARBA" id="ARBA00005201"/>
    </source>
</evidence>
<dbReference type="SMART" id="SM00904">
    <property type="entry name" value="Flavokinase"/>
    <property type="match status" value="1"/>
</dbReference>
<evidence type="ECO:0000256" key="14">
    <source>
        <dbReference type="PIRNR" id="PIRNR004491"/>
    </source>
</evidence>
<dbReference type="InterPro" id="IPR015865">
    <property type="entry name" value="Riboflavin_kinase_bac/euk"/>
</dbReference>
<dbReference type="RefSeq" id="WP_124975308.1">
    <property type="nucleotide sequence ID" value="NZ_BFFP01000006.1"/>
</dbReference>
<dbReference type="SUPFAM" id="SSF82114">
    <property type="entry name" value="Riboflavin kinase-like"/>
    <property type="match status" value="1"/>
</dbReference>
<dbReference type="GO" id="GO:0008531">
    <property type="term" value="F:riboflavin kinase activity"/>
    <property type="evidence" value="ECO:0007669"/>
    <property type="project" value="UniProtKB-UniRule"/>
</dbReference>
<dbReference type="InterPro" id="IPR023468">
    <property type="entry name" value="Riboflavin_kinase"/>
</dbReference>
<evidence type="ECO:0000256" key="9">
    <source>
        <dbReference type="ARBA" id="ARBA00022827"/>
    </source>
</evidence>
<keyword evidence="8 14" id="KW-0418">Kinase</keyword>
<dbReference type="OrthoDB" id="9803667at2"/>
<comment type="catalytic activity">
    <reaction evidence="12 14">
        <text>riboflavin + ATP = FMN + ADP + H(+)</text>
        <dbReference type="Rhea" id="RHEA:14357"/>
        <dbReference type="ChEBI" id="CHEBI:15378"/>
        <dbReference type="ChEBI" id="CHEBI:30616"/>
        <dbReference type="ChEBI" id="CHEBI:57986"/>
        <dbReference type="ChEBI" id="CHEBI:58210"/>
        <dbReference type="ChEBI" id="CHEBI:456216"/>
        <dbReference type="EC" id="2.7.1.26"/>
    </reaction>
</comment>
<dbReference type="InterPro" id="IPR023465">
    <property type="entry name" value="Riboflavin_kinase_dom_sf"/>
</dbReference>
<dbReference type="GO" id="GO:0009231">
    <property type="term" value="P:riboflavin biosynthetic process"/>
    <property type="evidence" value="ECO:0007669"/>
    <property type="project" value="InterPro"/>
</dbReference>
<dbReference type="AlphaFoldDB" id="A0A401IRK2"/>
<evidence type="ECO:0000256" key="4">
    <source>
        <dbReference type="ARBA" id="ARBA00022643"/>
    </source>
</evidence>
<keyword evidence="6 14" id="KW-0548">Nucleotidyltransferase</keyword>
<gene>
    <name evidence="16" type="primary">ribF</name>
    <name evidence="16" type="ORF">LFYK43_06170</name>
</gene>
<dbReference type="SUPFAM" id="SSF52374">
    <property type="entry name" value="Nucleotidylyl transferase"/>
    <property type="match status" value="1"/>
</dbReference>
<dbReference type="PIRSF" id="PIRSF004491">
    <property type="entry name" value="FAD_Synth"/>
    <property type="match status" value="1"/>
</dbReference>
<keyword evidence="11" id="KW-0511">Multifunctional enzyme</keyword>
<evidence type="ECO:0000313" key="16">
    <source>
        <dbReference type="EMBL" id="GBG94158.1"/>
    </source>
</evidence>
<dbReference type="Pfam" id="PF06574">
    <property type="entry name" value="FAD_syn"/>
    <property type="match status" value="1"/>
</dbReference>
<comment type="similarity">
    <text evidence="14">Belongs to the ribF family.</text>
</comment>
<dbReference type="EC" id="2.7.1.26" evidence="14"/>
<dbReference type="EMBL" id="BFFP01000006">
    <property type="protein sequence ID" value="GBG94158.1"/>
    <property type="molecule type" value="Genomic_DNA"/>
</dbReference>
<evidence type="ECO:0000256" key="1">
    <source>
        <dbReference type="ARBA" id="ARBA00004726"/>
    </source>
</evidence>
<proteinExistence type="inferred from homology"/>
<dbReference type="NCBIfam" id="TIGR00083">
    <property type="entry name" value="ribF"/>
    <property type="match status" value="1"/>
</dbReference>
<dbReference type="GO" id="GO:0006747">
    <property type="term" value="P:FAD biosynthetic process"/>
    <property type="evidence" value="ECO:0007669"/>
    <property type="project" value="UniProtKB-UniRule"/>
</dbReference>
<evidence type="ECO:0000256" key="13">
    <source>
        <dbReference type="ARBA" id="ARBA00049494"/>
    </source>
</evidence>
<comment type="catalytic activity">
    <reaction evidence="13 14">
        <text>FMN + ATP + H(+) = FAD + diphosphate</text>
        <dbReference type="Rhea" id="RHEA:17237"/>
        <dbReference type="ChEBI" id="CHEBI:15378"/>
        <dbReference type="ChEBI" id="CHEBI:30616"/>
        <dbReference type="ChEBI" id="CHEBI:33019"/>
        <dbReference type="ChEBI" id="CHEBI:57692"/>
        <dbReference type="ChEBI" id="CHEBI:58210"/>
        <dbReference type="EC" id="2.7.7.2"/>
    </reaction>
</comment>
<keyword evidence="10 14" id="KW-0067">ATP-binding</keyword>
<dbReference type="Proteomes" id="UP000286848">
    <property type="component" value="Unassembled WGS sequence"/>
</dbReference>
<dbReference type="Gene3D" id="3.40.50.620">
    <property type="entry name" value="HUPs"/>
    <property type="match status" value="1"/>
</dbReference>
<evidence type="ECO:0000256" key="12">
    <source>
        <dbReference type="ARBA" id="ARBA00047880"/>
    </source>
</evidence>
<comment type="caution">
    <text evidence="16">The sequence shown here is derived from an EMBL/GenBank/DDBJ whole genome shotgun (WGS) entry which is preliminary data.</text>
</comment>
<organism evidence="16 17">
    <name type="scientific">Ligilactobacillus salitolerans</name>
    <dbReference type="NCBI Taxonomy" id="1808352"/>
    <lineage>
        <taxon>Bacteria</taxon>
        <taxon>Bacillati</taxon>
        <taxon>Bacillota</taxon>
        <taxon>Bacilli</taxon>
        <taxon>Lactobacillales</taxon>
        <taxon>Lactobacillaceae</taxon>
        <taxon>Ligilactobacillus</taxon>
    </lineage>
</organism>
<evidence type="ECO:0000259" key="15">
    <source>
        <dbReference type="SMART" id="SM00904"/>
    </source>
</evidence>
<feature type="domain" description="Riboflavin kinase" evidence="15">
    <location>
        <begin position="186"/>
        <end position="311"/>
    </location>
</feature>
<protein>
    <recommendedName>
        <fullName evidence="14">Riboflavin biosynthesis protein</fullName>
    </recommendedName>
    <domain>
        <recommendedName>
            <fullName evidence="14">Riboflavin kinase</fullName>
            <ecNumber evidence="14">2.7.1.26</ecNumber>
        </recommendedName>
        <alternativeName>
            <fullName evidence="14">Flavokinase</fullName>
        </alternativeName>
    </domain>
    <domain>
        <recommendedName>
            <fullName evidence="14">FMN adenylyltransferase</fullName>
            <ecNumber evidence="14">2.7.7.2</ecNumber>
        </recommendedName>
        <alternativeName>
            <fullName evidence="14">FAD pyrophosphorylase</fullName>
        </alternativeName>
        <alternativeName>
            <fullName evidence="14">FAD synthase</fullName>
        </alternativeName>
    </domain>
</protein>
<dbReference type="EC" id="2.7.7.2" evidence="14"/>
<dbReference type="InterPro" id="IPR015864">
    <property type="entry name" value="FAD_synthase"/>
</dbReference>
<comment type="pathway">
    <text evidence="1 14">Cofactor biosynthesis; FAD biosynthesis; FAD from FMN: step 1/1.</text>
</comment>
<evidence type="ECO:0000256" key="5">
    <source>
        <dbReference type="ARBA" id="ARBA00022679"/>
    </source>
</evidence>
<evidence type="ECO:0000256" key="11">
    <source>
        <dbReference type="ARBA" id="ARBA00023268"/>
    </source>
</evidence>
<dbReference type="GO" id="GO:0003919">
    <property type="term" value="F:FMN adenylyltransferase activity"/>
    <property type="evidence" value="ECO:0007669"/>
    <property type="project" value="UniProtKB-UniRule"/>
</dbReference>
<evidence type="ECO:0000256" key="6">
    <source>
        <dbReference type="ARBA" id="ARBA00022695"/>
    </source>
</evidence>